<dbReference type="GO" id="GO:0005524">
    <property type="term" value="F:ATP binding"/>
    <property type="evidence" value="ECO:0007669"/>
    <property type="project" value="UniProtKB-KW"/>
</dbReference>
<dbReference type="GO" id="GO:0005829">
    <property type="term" value="C:cytosol"/>
    <property type="evidence" value="ECO:0007669"/>
    <property type="project" value="TreeGrafter"/>
</dbReference>
<dbReference type="PANTHER" id="PTHR30473:SF2">
    <property type="entry name" value="PIN DOMAIN-CONTAINING PROTEIN"/>
    <property type="match status" value="1"/>
</dbReference>
<reference evidence="6 7" key="1">
    <citation type="journal article" date="2016" name="Nat. Commun.">
        <title>Thousands of microbial genomes shed light on interconnected biogeochemical processes in an aquifer system.</title>
        <authorList>
            <person name="Anantharaman K."/>
            <person name="Brown C.T."/>
            <person name="Hug L.A."/>
            <person name="Sharon I."/>
            <person name="Castelle C.J."/>
            <person name="Probst A.J."/>
            <person name="Thomas B.C."/>
            <person name="Singh A."/>
            <person name="Wilkins M.J."/>
            <person name="Karaoz U."/>
            <person name="Brodie E.L."/>
            <person name="Williams K.H."/>
            <person name="Hubbard S.S."/>
            <person name="Banfield J.F."/>
        </authorList>
    </citation>
    <scope>NUCLEOTIDE SEQUENCE [LARGE SCALE GENOMIC DNA]</scope>
</reference>
<organism evidence="6 7">
    <name type="scientific">Candidatus Kaiserbacteria bacterium RIFCSPHIGHO2_02_FULL_50_50</name>
    <dbReference type="NCBI Taxonomy" id="1798492"/>
    <lineage>
        <taxon>Bacteria</taxon>
        <taxon>Candidatus Kaiseribacteriota</taxon>
    </lineage>
</organism>
<evidence type="ECO:0000259" key="5">
    <source>
        <dbReference type="SMART" id="SM00670"/>
    </source>
</evidence>
<feature type="region of interest" description="Disordered" evidence="4">
    <location>
        <begin position="1"/>
        <end position="35"/>
    </location>
</feature>
<evidence type="ECO:0000256" key="2">
    <source>
        <dbReference type="ARBA" id="ARBA00022840"/>
    </source>
</evidence>
<proteinExistence type="inferred from homology"/>
<dbReference type="InterPro" id="IPR002716">
    <property type="entry name" value="PIN_dom"/>
</dbReference>
<keyword evidence="1" id="KW-0547">Nucleotide-binding</keyword>
<dbReference type="Gene3D" id="3.40.50.1010">
    <property type="entry name" value="5'-nuclease"/>
    <property type="match status" value="1"/>
</dbReference>
<evidence type="ECO:0000256" key="1">
    <source>
        <dbReference type="ARBA" id="ARBA00022741"/>
    </source>
</evidence>
<dbReference type="Proteomes" id="UP000178794">
    <property type="component" value="Unassembled WGS sequence"/>
</dbReference>
<protein>
    <recommendedName>
        <fullName evidence="5">PIN domain-containing protein</fullName>
    </recommendedName>
</protein>
<dbReference type="STRING" id="1798492.A3C89_01000"/>
<feature type="domain" description="PIN" evidence="5">
    <location>
        <begin position="42"/>
        <end position="178"/>
    </location>
</feature>
<dbReference type="CDD" id="cd09883">
    <property type="entry name" value="PIN_VapC_PhoHL-ATPase"/>
    <property type="match status" value="1"/>
</dbReference>
<dbReference type="Pfam" id="PF02562">
    <property type="entry name" value="PhoH"/>
    <property type="match status" value="1"/>
</dbReference>
<evidence type="ECO:0000313" key="6">
    <source>
        <dbReference type="EMBL" id="OGG59520.1"/>
    </source>
</evidence>
<evidence type="ECO:0000256" key="3">
    <source>
        <dbReference type="ARBA" id="ARBA00046345"/>
    </source>
</evidence>
<dbReference type="InterPro" id="IPR029060">
    <property type="entry name" value="PIN-like_dom_sf"/>
</dbReference>
<dbReference type="PANTHER" id="PTHR30473">
    <property type="entry name" value="PROTEIN PHOH"/>
    <property type="match status" value="1"/>
</dbReference>
<name>A0A1F6DDY1_9BACT</name>
<dbReference type="InterPro" id="IPR051451">
    <property type="entry name" value="PhoH2-like"/>
</dbReference>
<dbReference type="Gene3D" id="3.40.50.300">
    <property type="entry name" value="P-loop containing nucleotide triphosphate hydrolases"/>
    <property type="match status" value="1"/>
</dbReference>
<evidence type="ECO:0000313" key="7">
    <source>
        <dbReference type="Proteomes" id="UP000178794"/>
    </source>
</evidence>
<dbReference type="InterPro" id="IPR027417">
    <property type="entry name" value="P-loop_NTPase"/>
</dbReference>
<dbReference type="AlphaFoldDB" id="A0A1F6DDY1"/>
<dbReference type="Pfam" id="PF13638">
    <property type="entry name" value="PIN_4"/>
    <property type="match status" value="1"/>
</dbReference>
<sequence>MASSRQNRYAAQIPAPRSAHPKAVTASGKTNEATNGKPKAKKLIVLDTNVLISHADSIFDFEDNDVFVPLPVMKELDAHKKGRDESAYAARKATRSIVEMYLAARKDNVTAIDMADFCDNRATGKIHLQFDTVGSTALTDTRSSVDEQLIEITAVLAKCLKETYADVVLVTLDGNLIARALQNPERVSVEYYKNGRVENAKALYQGVRHVENLFANTSQVQVGAKIGHGELTVEMDGSSFHCNEYIYDDTSKRLYRVLEATVRQLRLQTVLLRNKEKDAVLHIAARAGNLEQSAALDALLDPSLLCVPLSGEAGSGKTLLALVAGMHQVMKGHYNGIVYIRSVVPAGGKSEDMGFMPGDLKEKSSEWYEPINDSLEAIQEAYREAGDLPKFAKMLETPDVMPVFLPLKSIRGRTLRRKYVIMDEGQNITPELLKVSIERLGEGSKMVVCSSISQIDSPYLDIHTCGITHLLNNSENDPLYAAISLPRIERSKLARFAAKVFG</sequence>
<accession>A0A1F6DDY1</accession>
<dbReference type="SUPFAM" id="SSF88723">
    <property type="entry name" value="PIN domain-like"/>
    <property type="match status" value="1"/>
</dbReference>
<comment type="similarity">
    <text evidence="3">In the N-terminal section; belongs to the PINc/VapC protein family.</text>
</comment>
<comment type="caution">
    <text evidence="6">The sequence shown here is derived from an EMBL/GenBank/DDBJ whole genome shotgun (WGS) entry which is preliminary data.</text>
</comment>
<evidence type="ECO:0000256" key="4">
    <source>
        <dbReference type="SAM" id="MobiDB-lite"/>
    </source>
</evidence>
<keyword evidence="2" id="KW-0067">ATP-binding</keyword>
<gene>
    <name evidence="6" type="ORF">A3C89_01000</name>
</gene>
<dbReference type="EMBL" id="MFLF01000014">
    <property type="protein sequence ID" value="OGG59520.1"/>
    <property type="molecule type" value="Genomic_DNA"/>
</dbReference>
<dbReference type="SMART" id="SM00670">
    <property type="entry name" value="PINc"/>
    <property type="match status" value="1"/>
</dbReference>
<dbReference type="InterPro" id="IPR003714">
    <property type="entry name" value="PhoH"/>
</dbReference>
<dbReference type="SUPFAM" id="SSF52540">
    <property type="entry name" value="P-loop containing nucleoside triphosphate hydrolases"/>
    <property type="match status" value="1"/>
</dbReference>